<dbReference type="SUPFAM" id="SSF52540">
    <property type="entry name" value="P-loop containing nucleoside triphosphate hydrolases"/>
    <property type="match status" value="1"/>
</dbReference>
<proteinExistence type="predicted"/>
<gene>
    <name evidence="2" type="ORF">NP603_13910</name>
</gene>
<name>A0ABT1UJ05_9GAMM</name>
<dbReference type="InterPro" id="IPR049945">
    <property type="entry name" value="AAA_22"/>
</dbReference>
<dbReference type="Pfam" id="PF13401">
    <property type="entry name" value="AAA_22"/>
    <property type="match status" value="1"/>
</dbReference>
<dbReference type="InterPro" id="IPR003593">
    <property type="entry name" value="AAA+_ATPase"/>
</dbReference>
<dbReference type="EMBL" id="JANIBM010000017">
    <property type="protein sequence ID" value="MCQ8182213.1"/>
    <property type="molecule type" value="Genomic_DNA"/>
</dbReference>
<evidence type="ECO:0000313" key="3">
    <source>
        <dbReference type="Proteomes" id="UP001524569"/>
    </source>
</evidence>
<keyword evidence="3" id="KW-1185">Reference proteome</keyword>
<protein>
    <submittedName>
        <fullName evidence="2">AAA family ATPase</fullName>
    </submittedName>
</protein>
<organism evidence="2 3">
    <name type="scientific">Methylomonas aurea</name>
    <dbReference type="NCBI Taxonomy" id="2952224"/>
    <lineage>
        <taxon>Bacteria</taxon>
        <taxon>Pseudomonadati</taxon>
        <taxon>Pseudomonadota</taxon>
        <taxon>Gammaproteobacteria</taxon>
        <taxon>Methylococcales</taxon>
        <taxon>Methylococcaceae</taxon>
        <taxon>Methylomonas</taxon>
    </lineage>
</organism>
<accession>A0ABT1UJ05</accession>
<dbReference type="Proteomes" id="UP001524569">
    <property type="component" value="Unassembled WGS sequence"/>
</dbReference>
<dbReference type="InterPro" id="IPR052026">
    <property type="entry name" value="ExeA_AAA_ATPase_DNA-bind"/>
</dbReference>
<evidence type="ECO:0000259" key="1">
    <source>
        <dbReference type="SMART" id="SM00382"/>
    </source>
</evidence>
<dbReference type="PANTHER" id="PTHR35894">
    <property type="entry name" value="GENERAL SECRETION PATHWAY PROTEIN A-RELATED"/>
    <property type="match status" value="1"/>
</dbReference>
<dbReference type="PANTHER" id="PTHR35894:SF1">
    <property type="entry name" value="PHOSPHORIBULOKINASE _ URIDINE KINASE FAMILY"/>
    <property type="match status" value="1"/>
</dbReference>
<sequence>MDVTAALFEAVSTAPTAETANENAAEPAQTLTEEVADMLLQRKSLSPQAKKQFGLFRDPFENDIEQASDLFMTPDARAVREHLWAIARHGSGFLAIVGESGAGKTTLVDELKDRIWREGAPVILIEPSVRRMEDNDKKGRTLKSGDIEEAIIYSLDSTASPKRSAEARARQVSSMLEHSARSKNSHVILIEEAHSLPTPTLKHLKRFLEIKAGFSRLLGVILIGQTELKTKLSGQSLEVREVVQRCELVELPPLDAHLEGYLRFKFDRVGADPAAIFEPDAMDAIRARLIFSKRDSKARETISLMYPLMVNNLVTAALNQAAALGFDKLSADLIREV</sequence>
<reference evidence="2 3" key="1">
    <citation type="submission" date="2022-07" db="EMBL/GenBank/DDBJ databases">
        <title>Methylomonas rivi sp. nov., Methylomonas rosea sp. nov., Methylomonas aureus sp. nov. and Methylomonas subterranea sp. nov., four novel methanotrophs isolated from a freshwater creek and the deep terrestrial subsurface.</title>
        <authorList>
            <person name="Abin C."/>
            <person name="Sankaranarayanan K."/>
            <person name="Garner C."/>
            <person name="Sindelar R."/>
            <person name="Kotary K."/>
            <person name="Garner R."/>
            <person name="Barclay S."/>
            <person name="Lawson P."/>
            <person name="Krumholz L."/>
        </authorList>
    </citation>
    <scope>NUCLEOTIDE SEQUENCE [LARGE SCALE GENOMIC DNA]</scope>
    <source>
        <strain evidence="2 3">SURF-1</strain>
    </source>
</reference>
<evidence type="ECO:0000313" key="2">
    <source>
        <dbReference type="EMBL" id="MCQ8182213.1"/>
    </source>
</evidence>
<feature type="domain" description="AAA+ ATPase" evidence="1">
    <location>
        <begin position="90"/>
        <end position="255"/>
    </location>
</feature>
<comment type="caution">
    <text evidence="2">The sequence shown here is derived from an EMBL/GenBank/DDBJ whole genome shotgun (WGS) entry which is preliminary data.</text>
</comment>
<dbReference type="InterPro" id="IPR027417">
    <property type="entry name" value="P-loop_NTPase"/>
</dbReference>
<dbReference type="Gene3D" id="3.40.50.300">
    <property type="entry name" value="P-loop containing nucleotide triphosphate hydrolases"/>
    <property type="match status" value="1"/>
</dbReference>
<dbReference type="SMART" id="SM00382">
    <property type="entry name" value="AAA"/>
    <property type="match status" value="1"/>
</dbReference>
<dbReference type="RefSeq" id="WP_256611504.1">
    <property type="nucleotide sequence ID" value="NZ_JANIBM010000017.1"/>
</dbReference>